<feature type="signal peptide" evidence="8">
    <location>
        <begin position="1"/>
        <end position="30"/>
    </location>
</feature>
<dbReference type="PROSITE" id="PS00138">
    <property type="entry name" value="SUBTILASE_SER"/>
    <property type="match status" value="1"/>
</dbReference>
<dbReference type="Pfam" id="PF00082">
    <property type="entry name" value="Peptidase_S8"/>
    <property type="match status" value="1"/>
</dbReference>
<keyword evidence="11" id="KW-1185">Reference proteome</keyword>
<keyword evidence="2 6" id="KW-0645">Protease</keyword>
<feature type="active site" description="Charge relay system" evidence="5 6">
    <location>
        <position position="443"/>
    </location>
</feature>
<dbReference type="PRINTS" id="PR00723">
    <property type="entry name" value="SUBTILISIN"/>
</dbReference>
<organism evidence="10 11">
    <name type="scientific">Solihabitans fulvus</name>
    <dbReference type="NCBI Taxonomy" id="1892852"/>
    <lineage>
        <taxon>Bacteria</taxon>
        <taxon>Bacillati</taxon>
        <taxon>Actinomycetota</taxon>
        <taxon>Actinomycetes</taxon>
        <taxon>Pseudonocardiales</taxon>
        <taxon>Pseudonocardiaceae</taxon>
        <taxon>Solihabitans</taxon>
    </lineage>
</organism>
<accession>A0A5B2WXH8</accession>
<dbReference type="InterPro" id="IPR015500">
    <property type="entry name" value="Peptidase_S8_subtilisin-rel"/>
</dbReference>
<evidence type="ECO:0000256" key="7">
    <source>
        <dbReference type="RuleBase" id="RU003355"/>
    </source>
</evidence>
<comment type="similarity">
    <text evidence="1 6 7">Belongs to the peptidase S8 family.</text>
</comment>
<feature type="active site" description="Charge relay system" evidence="5 6">
    <location>
        <position position="269"/>
    </location>
</feature>
<dbReference type="GO" id="GO:0006508">
    <property type="term" value="P:proteolysis"/>
    <property type="evidence" value="ECO:0007669"/>
    <property type="project" value="UniProtKB-KW"/>
</dbReference>
<dbReference type="InterPro" id="IPR000209">
    <property type="entry name" value="Peptidase_S8/S53_dom"/>
</dbReference>
<evidence type="ECO:0000256" key="1">
    <source>
        <dbReference type="ARBA" id="ARBA00011073"/>
    </source>
</evidence>
<feature type="active site" description="Charge relay system" evidence="5 6">
    <location>
        <position position="237"/>
    </location>
</feature>
<keyword evidence="8" id="KW-0732">Signal</keyword>
<dbReference type="CDD" id="cd07487">
    <property type="entry name" value="Peptidases_S8_1"/>
    <property type="match status" value="1"/>
</dbReference>
<gene>
    <name evidence="10" type="ORF">F0L68_29970</name>
</gene>
<dbReference type="PROSITE" id="PS00136">
    <property type="entry name" value="SUBTILASE_ASP"/>
    <property type="match status" value="1"/>
</dbReference>
<protein>
    <submittedName>
        <fullName evidence="10">S8 family peptidase</fullName>
    </submittedName>
</protein>
<dbReference type="PANTHER" id="PTHR43806:SF65">
    <property type="entry name" value="SERINE PROTEASE APRX"/>
    <property type="match status" value="1"/>
</dbReference>
<evidence type="ECO:0000256" key="8">
    <source>
        <dbReference type="SAM" id="SignalP"/>
    </source>
</evidence>
<evidence type="ECO:0000256" key="3">
    <source>
        <dbReference type="ARBA" id="ARBA00022801"/>
    </source>
</evidence>
<comment type="caution">
    <text evidence="10">The sequence shown here is derived from an EMBL/GenBank/DDBJ whole genome shotgun (WGS) entry which is preliminary data.</text>
</comment>
<dbReference type="EMBL" id="VUOB01000060">
    <property type="protein sequence ID" value="KAA2254657.1"/>
    <property type="molecule type" value="Genomic_DNA"/>
</dbReference>
<dbReference type="InterPro" id="IPR050131">
    <property type="entry name" value="Peptidase_S8_subtilisin-like"/>
</dbReference>
<reference evidence="10 11" key="2">
    <citation type="submission" date="2019-09" db="EMBL/GenBank/DDBJ databases">
        <authorList>
            <person name="Jin C."/>
        </authorList>
    </citation>
    <scope>NUCLEOTIDE SEQUENCE [LARGE SCALE GENOMIC DNA]</scope>
    <source>
        <strain evidence="10 11">AN110305</strain>
    </source>
</reference>
<dbReference type="GO" id="GO:0004252">
    <property type="term" value="F:serine-type endopeptidase activity"/>
    <property type="evidence" value="ECO:0007669"/>
    <property type="project" value="UniProtKB-UniRule"/>
</dbReference>
<dbReference type="SUPFAM" id="SSF52743">
    <property type="entry name" value="Subtilisin-like"/>
    <property type="match status" value="1"/>
</dbReference>
<dbReference type="PROSITE" id="PS00137">
    <property type="entry name" value="SUBTILASE_HIS"/>
    <property type="match status" value="1"/>
</dbReference>
<keyword evidence="4 6" id="KW-0720">Serine protease</keyword>
<evidence type="ECO:0000256" key="5">
    <source>
        <dbReference type="PIRSR" id="PIRSR615500-1"/>
    </source>
</evidence>
<evidence type="ECO:0000256" key="4">
    <source>
        <dbReference type="ARBA" id="ARBA00022825"/>
    </source>
</evidence>
<dbReference type="RefSeq" id="WP_149853206.1">
    <property type="nucleotide sequence ID" value="NZ_VUOB01000060.1"/>
</dbReference>
<feature type="chain" id="PRO_5038569304" evidence="8">
    <location>
        <begin position="31"/>
        <end position="1295"/>
    </location>
</feature>
<proteinExistence type="inferred from homology"/>
<dbReference type="InterPro" id="IPR036852">
    <property type="entry name" value="Peptidase_S8/S53_dom_sf"/>
</dbReference>
<dbReference type="InterPro" id="IPR023828">
    <property type="entry name" value="Peptidase_S8_Ser-AS"/>
</dbReference>
<dbReference type="Gene3D" id="3.40.50.200">
    <property type="entry name" value="Peptidase S8/S53 domain"/>
    <property type="match status" value="1"/>
</dbReference>
<sequence length="1295" mass="134402">MTLHARHHWRRTWFAVAAVAVTTVAVTVGAPATGAPATATGATATPTHSVTLITGDRVSYGERPGASPLVEVTPADRSDGSTPYFLTMRTADGVYVLPSDARQQVDSGALDRELFNVKELVREGVADNATSVPVIVTYRDARSSARQRSSALAATTSVRELPSVNGAAMRVDTARAAQFWAALHSSIQARSATLPVAKVWLDRRVSVRLDQSVPQVGAPAAWQAGYDGTGVTVGVLDTGIDATHPDLAGKVVAAQDFTDEGTMADGVGHGTHVASILAGTGTGSAGRYKGVAPGARLVVGRVLDSSGYGLDSWVIAGMEWIAPQVPVVSMSLGEDSPTGGGPVTDAVNDLTAKTGTLFVVAAGNSGPAVSIASPADADGALAVGAVDKKDQFAPFSSRGPRFGDGAVKPNISAPGVNIVAARAAGTSMGDPVNDLYTSASGTSMATPHVAGAAAILAEQHPGWHAADLRQALVSSAQDVGGPWHEEGSGRLDVARAVRQQVRATDAVSFGRLSGDAAPVTAQLNYTNDSPDPVTLALAPSLAAYTGAALPAGTAVLAASSVTVPAHGAAAVGLTVDARTASVGSLGGVVTARTADGSVQLRTPVSAYRAPDTVALTLRMTDFRGKPVADGLATLLDLTAQPSASADPFAVVGYSVPIQAGVGTVRVPRGDVYSAMMWTAAVGVDVRRYDVLVSDEITPTTDATLSVDGSTDVPLGVSDRQPTDQLFHLAQVIRGGAEVEASIGAGTNAEGSLFTPGYRFYVTPVGPARTGFLTLQEKWVLADPALTARTSPAGTVLHPDYRPFAVRAALPGYHELPVVLAGQGADVRGKLVLVPIQVPAGMDPVSYASTTAVQAAADAAAGGALATAPYVQQAGALPITGLRDQPLAQLSLSDAEGEALRAQLDGRTVTVQLNSQSAPGSMVDLFYHQENTRAVEHPVDRSRLVRIPTTYHANSPTTYVHSWFAFGPHAAVDFSPLTRFTAPAGMVEFVGPADNTVLWHRETGAVGGGQQFAMETFDRYPPGQDARPDEHWFRSPVLQYAVESASSGNPIGIPCGLCRSGPDGNLFIPPWFFQDSDPSHYIQSWPDYQSTVRMFQGGKEIAANPMTVTRPYPTFTLGAGPGVYTLVDDGPVPAQPGAVPLPQRASTTWTFHSDQPTAAQHPDASCQTEQGSLCVFQPLLQLRYQLDLGQDNTTPGGRPFTFGVTAGMHSGVPNPAPVTALQVSASTDSGATWQPAREVSLGDGRYDVTVAQPDLPIAQVWLHVRASDAAGNTVDQTVQNVYRLTPAGSTHHGRER</sequence>
<reference evidence="10 11" key="1">
    <citation type="submission" date="2019-09" db="EMBL/GenBank/DDBJ databases">
        <title>Goodfellowia gen. nov., a new genus of the Pseudonocardineae related to Actinoalloteichus, containing Goodfellowia coeruleoviolacea gen. nov., comb. nov. gen. nov., comb. nov.</title>
        <authorList>
            <person name="Labeda D."/>
        </authorList>
    </citation>
    <scope>NUCLEOTIDE SEQUENCE [LARGE SCALE GENOMIC DNA]</scope>
    <source>
        <strain evidence="10 11">AN110305</strain>
    </source>
</reference>
<evidence type="ECO:0000313" key="10">
    <source>
        <dbReference type="EMBL" id="KAA2254657.1"/>
    </source>
</evidence>
<keyword evidence="3 6" id="KW-0378">Hydrolase</keyword>
<dbReference type="PROSITE" id="PS51892">
    <property type="entry name" value="SUBTILASE"/>
    <property type="match status" value="1"/>
</dbReference>
<evidence type="ECO:0000313" key="11">
    <source>
        <dbReference type="Proteomes" id="UP000323454"/>
    </source>
</evidence>
<evidence type="ECO:0000259" key="9">
    <source>
        <dbReference type="Pfam" id="PF00082"/>
    </source>
</evidence>
<feature type="domain" description="Peptidase S8/S53" evidence="9">
    <location>
        <begin position="228"/>
        <end position="484"/>
    </location>
</feature>
<dbReference type="InterPro" id="IPR022398">
    <property type="entry name" value="Peptidase_S8_His-AS"/>
</dbReference>
<dbReference type="Proteomes" id="UP000323454">
    <property type="component" value="Unassembled WGS sequence"/>
</dbReference>
<name>A0A5B2WXH8_9PSEU</name>
<dbReference type="InterPro" id="IPR023827">
    <property type="entry name" value="Peptidase_S8_Asp-AS"/>
</dbReference>
<evidence type="ECO:0000256" key="2">
    <source>
        <dbReference type="ARBA" id="ARBA00022670"/>
    </source>
</evidence>
<evidence type="ECO:0000256" key="6">
    <source>
        <dbReference type="PROSITE-ProRule" id="PRU01240"/>
    </source>
</evidence>
<dbReference type="OrthoDB" id="9795680at2"/>
<dbReference type="PANTHER" id="PTHR43806">
    <property type="entry name" value="PEPTIDASE S8"/>
    <property type="match status" value="1"/>
</dbReference>